<feature type="domain" description="URB1 central HEAT repeat" evidence="4">
    <location>
        <begin position="568"/>
        <end position="756"/>
    </location>
</feature>
<dbReference type="GO" id="GO:0005730">
    <property type="term" value="C:nucleolus"/>
    <property type="evidence" value="ECO:0007669"/>
    <property type="project" value="TreeGrafter"/>
</dbReference>
<dbReference type="PANTHER" id="PTHR13500">
    <property type="entry name" value="NUCLEOLAR PRERIBOSOMAL-ASSOCIATED PROTEIN 1"/>
    <property type="match status" value="1"/>
</dbReference>
<feature type="domain" description="URB1 N-terminal" evidence="2">
    <location>
        <begin position="61"/>
        <end position="390"/>
    </location>
</feature>
<evidence type="ECO:0000259" key="3">
    <source>
        <dbReference type="Pfam" id="PF16201"/>
    </source>
</evidence>
<dbReference type="InterPro" id="IPR039844">
    <property type="entry name" value="URB1"/>
</dbReference>
<evidence type="ECO:0000259" key="2">
    <source>
        <dbReference type="Pfam" id="PF11707"/>
    </source>
</evidence>
<reference evidence="5" key="4">
    <citation type="submission" date="2025-08" db="UniProtKB">
        <authorList>
            <consortium name="RefSeq"/>
        </authorList>
    </citation>
    <scope>IDENTIFICATION</scope>
    <source>
        <strain evidence="5">CBS432</strain>
    </source>
</reference>
<feature type="domain" description="URB1 C-terminal" evidence="3">
    <location>
        <begin position="1460"/>
        <end position="1685"/>
    </location>
</feature>
<dbReference type="InterPro" id="IPR032436">
    <property type="entry name" value="URB1_C"/>
</dbReference>
<dbReference type="Pfam" id="PF11707">
    <property type="entry name" value="Npa1"/>
    <property type="match status" value="1"/>
</dbReference>
<gene>
    <name evidence="5" type="primary">URB1</name>
    <name evidence="5" type="ORF">SPAR_K01950</name>
</gene>
<name>A0A8B8UV24_SACPA</name>
<dbReference type="RefSeq" id="XP_033767610.1">
    <property type="nucleotide sequence ID" value="XM_033911719.1"/>
</dbReference>
<reference evidence="5" key="2">
    <citation type="submission" date="2020-01" db="EMBL/GenBank/DDBJ databases">
        <title>Population-level Yeast Reference Genomes.</title>
        <authorList>
            <person name="Yue J.-X."/>
        </authorList>
    </citation>
    <scope>NUCLEOTIDE SEQUENCE</scope>
    <source>
        <strain evidence="5">CBS432</strain>
    </source>
</reference>
<dbReference type="InterPro" id="IPR059018">
    <property type="entry name" value="HEAT_URB1"/>
</dbReference>
<dbReference type="Pfam" id="PF16201">
    <property type="entry name" value="NopRA1"/>
    <property type="match status" value="1"/>
</dbReference>
<dbReference type="GO" id="GO:0000466">
    <property type="term" value="P:maturation of 5.8S rRNA from tricistronic rRNA transcript (SSU-rRNA, 5.8S rRNA, LSU-rRNA)"/>
    <property type="evidence" value="ECO:0007669"/>
    <property type="project" value="TreeGrafter"/>
</dbReference>
<reference evidence="5" key="3">
    <citation type="submission" date="2025-07" db="EMBL/GenBank/DDBJ databases">
        <authorList>
            <consortium name="NCBI Genome Project"/>
        </authorList>
    </citation>
    <scope>NUCLEOTIDE SEQUENCE</scope>
    <source>
        <strain evidence="5">CBS432</strain>
    </source>
</reference>
<feature type="region of interest" description="Disordered" evidence="1">
    <location>
        <begin position="1"/>
        <end position="23"/>
    </location>
</feature>
<protein>
    <submittedName>
        <fullName evidence="5">Urb1p</fullName>
    </submittedName>
</protein>
<proteinExistence type="predicted"/>
<dbReference type="PANTHER" id="PTHR13500:SF0">
    <property type="entry name" value="NUCLEOLAR PRE-RIBOSOMAL-ASSOCIATED PROTEIN 1"/>
    <property type="match status" value="1"/>
</dbReference>
<feature type="compositionally biased region" description="Basic and acidic residues" evidence="1">
    <location>
        <begin position="11"/>
        <end position="23"/>
    </location>
</feature>
<dbReference type="GO" id="GO:0000463">
    <property type="term" value="P:maturation of LSU-rRNA from tricistronic rRNA transcript (SSU-rRNA, 5.8S rRNA, LSU-rRNA)"/>
    <property type="evidence" value="ECO:0007669"/>
    <property type="project" value="TreeGrafter"/>
</dbReference>
<evidence type="ECO:0000256" key="1">
    <source>
        <dbReference type="SAM" id="MobiDB-lite"/>
    </source>
</evidence>
<dbReference type="Pfam" id="PF26140">
    <property type="entry name" value="HEAT_URB1"/>
    <property type="match status" value="1"/>
</dbReference>
<evidence type="ECO:0000313" key="5">
    <source>
        <dbReference type="RefSeq" id="XP_033767610.1"/>
    </source>
</evidence>
<feature type="compositionally biased region" description="Polar residues" evidence="1">
    <location>
        <begin position="1"/>
        <end position="10"/>
    </location>
</feature>
<dbReference type="InterPro" id="IPR021714">
    <property type="entry name" value="URB1_N"/>
</dbReference>
<sequence>MSNHSGTYGSRDQRREKYTQGKEFEDGTLETLESIISAVEDENLSKDYQPLIVFFQRGFGAQLVQTWSYYAQVNNHGKFSRTTTLLTKTLWVLSSDTSTLTIGSGLIRLILTDYTKVLYRGLNNMRAQLTNPILRLLKQIVNFNSGQHIEELVSYFDFSLPILPRLLSPTKSELANGNSSSDSSKHDSIRFTFIKFWLALISNASPFVRKELLTENFKIMSNLFKFMNKADSDKLSEHILSVFINDILKEKSFKRTTKTKILNELAASKIHHFYYSSNKNLVKKANEFFLTFGASRDFSVAFPDNCVWFKNSVIDGASHGAPITVNQVEFQIHNKLLFNTLRLFKPWEDILQLGTLIKILENVPELVAPYSIFLTTNGNHDPKMTSYWFGTTLLINKIINLKIPQFMENVDSSIPPATSLVIENILPSLLTKSSLTKSLQFETPIIRQLACQSIVLAFKKLEKISTLYDKKGWRNEKTILLNEFHTRVPDLPIFVSTLNNTLSTNKNNRILPLSISIIFNYYSKIFPNLFSINLPSSNIYTGVMQKPKVSGIEFAILDNYLQFQEFNSTQTKWWNPSSGANSLFTLLLKLASSKNASNVITTRISNLLDELTRTNVIFNVSLISPVMALVNSLQGFSLQVSETDGMEKIWKWFDETISRVVKTPYKYVDLAKEYNCISPFIMGLSEQWKYVDKNGNPDFLIKWLLFFFRNMIFIGEDHMGIGKLVKDVFPEVSEDDANLYLKLDSFEENTENTNNSNSLISLMKDSSFFQYISSLPTKKLMNISRLPVNKLDAAGILFRIQLLTENDSIVYDSWFEATVCELAGKIASYMVTDSVFPIVQVLERYIKFALPKLVDEKRNALLMEKSRFMCNLIGAVCLETGHQLVAFREMIQKAAFSGENVEEYASYNRSHREEDINALLTSVSEYLNSSALTSLLMHSTKLECTRNILRKLLNEGKTIKISLVKSILSKTPNEDPVSIKEVTFFLAKFLEEGKVYVGATSAPEGKLSLSETTSLINSVVSSDLNYPVLEAFYKWEHFSFSSFIPNIGKIKDSHLLSIVTTTALFNHMQDRNFSAFAHEIILKYGDDIAKCTYATLKSDIFDKILNMITTYIDFYDETKKKAILKCVLSQSDHRYHAATVRYIAAHNDFAYPGVRTWLNKTLLYVTKYLSERKVISHSFFELLGAVTELLKLEEASKELNLKIINSQLEAILGSEWIKQVKVLEYINVLILCVNQKSIQSQRMVQLLLSNDCYSSIMTKDNDEESSYRKFLSTMVLFSLFNIDPVNNSTPIVQERLLTFYSGTISCNDKFIVKMLESIESHTANSWTNMIFSWEFIKDEEEEILEAIGDTRLITKEREGLILTLEKNMIKKSIDGYVLERPQIPEFCSDSNTNNYDVTTRCNLLKKYYEDTERCGVNMYDPLFLLLLIIHNKELVRMVKDGENNVTYKYEFENFLDSKLFQFIVCSLSDCDTVANISYEHLSNLAVSLEKKNAQISLEKQITGKDIEKKEVDYDLIKYNSIYQVLIKRILYQRQQTQDSIKPLIWFSISRIVDLLGSPTAPLHEKAYRWVLSNSTIRSWDIPMVSDVMMSYNKRQQDDNNMREIDMEIYYGELSWVLTTICKGVKTDEDYKMLDKKGVFEWLLNLINMPYLKERLRELIYFIFYKVQRIADDGGLNLISRNGIVSFFEILNNNIKYRLPQDDILNSIDTLQTENKGTLNATLRLVKEQNGIEKLLLGYNELAKSQKRLILWTEGDSDNVVKRLRK</sequence>
<organism evidence="5">
    <name type="scientific">Saccharomyces paradoxus</name>
    <name type="common">Yeast</name>
    <name type="synonym">Saccharomyces douglasii</name>
    <dbReference type="NCBI Taxonomy" id="27291"/>
    <lineage>
        <taxon>Eukaryota</taxon>
        <taxon>Fungi</taxon>
        <taxon>Dikarya</taxon>
        <taxon>Ascomycota</taxon>
        <taxon>Saccharomycotina</taxon>
        <taxon>Saccharomycetes</taxon>
        <taxon>Saccharomycetales</taxon>
        <taxon>Saccharomycetaceae</taxon>
        <taxon>Saccharomyces</taxon>
    </lineage>
</organism>
<accession>A0A8B8UV24</accession>
<dbReference type="GeneID" id="54631963"/>
<dbReference type="VEuPathDB" id="FungiDB:SPAR_K01950"/>
<evidence type="ECO:0000259" key="4">
    <source>
        <dbReference type="Pfam" id="PF26140"/>
    </source>
</evidence>
<reference evidence="5" key="1">
    <citation type="journal article" date="2017" name="Nat. Genet.">
        <title>Contrasting evolutionary genome dynamics between domesticated and wild yeasts.</title>
        <authorList>
            <person name="Yue J.X."/>
            <person name="Li J."/>
            <person name="Aigrain L."/>
            <person name="Hallin J."/>
            <person name="Persson K."/>
            <person name="Oliver K."/>
            <person name="Bergstrom A."/>
            <person name="Coupland P."/>
            <person name="Warringer J."/>
            <person name="Lagomarsino M.C."/>
            <person name="Fischer G."/>
            <person name="Durbin R."/>
            <person name="Liti G."/>
        </authorList>
    </citation>
    <scope>NUCLEOTIDE SEQUENCE</scope>
    <source>
        <strain evidence="5">CBS432</strain>
    </source>
</reference>
<dbReference type="OrthoDB" id="72892at2759"/>
<dbReference type="KEGG" id="spao:SPAR_K01950"/>